<name>A0A520LMU7_9GAMM</name>
<dbReference type="Proteomes" id="UP000318148">
    <property type="component" value="Unassembled WGS sequence"/>
</dbReference>
<gene>
    <name evidence="1" type="ORF">EVB02_01655</name>
</gene>
<comment type="caution">
    <text evidence="1">The sequence shown here is derived from an EMBL/GenBank/DDBJ whole genome shotgun (WGS) entry which is preliminary data.</text>
</comment>
<organism evidence="1 2">
    <name type="scientific">SAR92 clade bacterium</name>
    <dbReference type="NCBI Taxonomy" id="2315479"/>
    <lineage>
        <taxon>Bacteria</taxon>
        <taxon>Pseudomonadati</taxon>
        <taxon>Pseudomonadota</taxon>
        <taxon>Gammaproteobacteria</taxon>
        <taxon>Cellvibrionales</taxon>
        <taxon>Porticoccaceae</taxon>
        <taxon>SAR92 clade</taxon>
    </lineage>
</organism>
<dbReference type="EMBL" id="SHBO01000012">
    <property type="protein sequence ID" value="RZO07468.1"/>
    <property type="molecule type" value="Genomic_DNA"/>
</dbReference>
<accession>A0A520LMU7</accession>
<dbReference type="Pfam" id="PF07023">
    <property type="entry name" value="DUF1315"/>
    <property type="match status" value="1"/>
</dbReference>
<dbReference type="AlphaFoldDB" id="A0A520LMU7"/>
<reference evidence="1 2" key="1">
    <citation type="submission" date="2019-02" db="EMBL/GenBank/DDBJ databases">
        <title>Prokaryotic population dynamics and viral predation in marine succession experiment using metagenomics: the confinement effect.</title>
        <authorList>
            <person name="Haro-Moreno J.M."/>
            <person name="Rodriguez-Valera F."/>
            <person name="Lopez-Perez M."/>
        </authorList>
    </citation>
    <scope>NUCLEOTIDE SEQUENCE [LARGE SCALE GENOMIC DNA]</scope>
    <source>
        <strain evidence="1">MED-G169</strain>
    </source>
</reference>
<evidence type="ECO:0000313" key="1">
    <source>
        <dbReference type="EMBL" id="RZO07468.1"/>
    </source>
</evidence>
<proteinExistence type="predicted"/>
<sequence>MNERDLLKNITPEVYRLFKEAIELGKWRDGTLLSNEQTEITMKAVILYEKNNLEEHQRVGFISGDDSCSAQSNDEKILKWSD</sequence>
<protein>
    <submittedName>
        <fullName evidence="1">DUF1315 family protein</fullName>
    </submittedName>
</protein>
<evidence type="ECO:0000313" key="2">
    <source>
        <dbReference type="Proteomes" id="UP000318148"/>
    </source>
</evidence>
<dbReference type="InterPro" id="IPR009749">
    <property type="entry name" value="DUF1315"/>
</dbReference>